<proteinExistence type="predicted"/>
<evidence type="ECO:0000313" key="2">
    <source>
        <dbReference type="EMBL" id="KAG2231134.1"/>
    </source>
</evidence>
<dbReference type="Proteomes" id="UP000613177">
    <property type="component" value="Unassembled WGS sequence"/>
</dbReference>
<evidence type="ECO:0000259" key="1">
    <source>
        <dbReference type="Pfam" id="PF07453"/>
    </source>
</evidence>
<protein>
    <recommendedName>
        <fullName evidence="1">Nuclease-associated modular DNA-binding 1 domain-containing protein</fullName>
    </recommendedName>
</protein>
<dbReference type="SMART" id="SM00497">
    <property type="entry name" value="IENR1"/>
    <property type="match status" value="1"/>
</dbReference>
<sequence>MKDTYSDERKEQVSLINKGKTLPNSVRTLMREKALSRSDEVKNKYRLASSKPVTLYNEDGSVYMKFEGVRLTAKHFGCDHKTINKYIASGELFKKQWYSYTENSVIYAEKLFSSIECPDRGIEEDNDLFGYIDENGQRLDIFFKTVGGVYHRYRLGHQWVPEMVLNVQSDFREYAPILHKALKDIYWKEN</sequence>
<dbReference type="Pfam" id="PF07453">
    <property type="entry name" value="NUMOD1"/>
    <property type="match status" value="1"/>
</dbReference>
<dbReference type="EMBL" id="JAEPRE010000166">
    <property type="protein sequence ID" value="KAG2231134.1"/>
    <property type="molecule type" value="Genomic_DNA"/>
</dbReference>
<dbReference type="InterPro" id="IPR003647">
    <property type="entry name" value="Intron_nuc_1_rpt"/>
</dbReference>
<dbReference type="AlphaFoldDB" id="A0A8H7SIM8"/>
<gene>
    <name evidence="2" type="ORF">INT48_007978</name>
</gene>
<reference evidence="2" key="1">
    <citation type="submission" date="2021-01" db="EMBL/GenBank/DDBJ databases">
        <title>Metabolic potential, ecology and presence of endohyphal bacteria is reflected in genomic diversity of Mucoromycotina.</title>
        <authorList>
            <person name="Muszewska A."/>
            <person name="Okrasinska A."/>
            <person name="Steczkiewicz K."/>
            <person name="Drgas O."/>
            <person name="Orlowska M."/>
            <person name="Perlinska-Lenart U."/>
            <person name="Aleksandrzak-Piekarczyk T."/>
            <person name="Szatraj K."/>
            <person name="Zielenkiewicz U."/>
            <person name="Pilsyk S."/>
            <person name="Malc E."/>
            <person name="Mieczkowski P."/>
            <person name="Kruszewska J.S."/>
            <person name="Biernat P."/>
            <person name="Pawlowska J."/>
        </authorList>
    </citation>
    <scope>NUCLEOTIDE SEQUENCE</scope>
    <source>
        <strain evidence="2">WA0000018081</strain>
    </source>
</reference>
<feature type="domain" description="Nuclease-associated modular DNA-binding 1" evidence="1">
    <location>
        <begin position="51"/>
        <end position="87"/>
    </location>
</feature>
<evidence type="ECO:0000313" key="3">
    <source>
        <dbReference type="Proteomes" id="UP000613177"/>
    </source>
</evidence>
<dbReference type="SUPFAM" id="SSF64496">
    <property type="entry name" value="DNA-binding domain of intron-encoded endonucleases"/>
    <property type="match status" value="1"/>
</dbReference>
<dbReference type="InterPro" id="IPR010896">
    <property type="entry name" value="NUMOD1"/>
</dbReference>
<comment type="caution">
    <text evidence="2">The sequence shown here is derived from an EMBL/GenBank/DDBJ whole genome shotgun (WGS) entry which is preliminary data.</text>
</comment>
<organism evidence="2 3">
    <name type="scientific">Thamnidium elegans</name>
    <dbReference type="NCBI Taxonomy" id="101142"/>
    <lineage>
        <taxon>Eukaryota</taxon>
        <taxon>Fungi</taxon>
        <taxon>Fungi incertae sedis</taxon>
        <taxon>Mucoromycota</taxon>
        <taxon>Mucoromycotina</taxon>
        <taxon>Mucoromycetes</taxon>
        <taxon>Mucorales</taxon>
        <taxon>Mucorineae</taxon>
        <taxon>Mucoraceae</taxon>
        <taxon>Thamnidium</taxon>
    </lineage>
</organism>
<accession>A0A8H7SIM8</accession>
<keyword evidence="3" id="KW-1185">Reference proteome</keyword>
<name>A0A8H7SIM8_9FUNG</name>